<evidence type="ECO:0000259" key="2">
    <source>
        <dbReference type="Pfam" id="PF17919"/>
    </source>
</evidence>
<name>A0A673AZW0_9TELE</name>
<reference evidence="3" key="1">
    <citation type="submission" date="2025-08" db="UniProtKB">
        <authorList>
            <consortium name="Ensembl"/>
        </authorList>
    </citation>
    <scope>IDENTIFICATION</scope>
</reference>
<dbReference type="InterPro" id="IPR041577">
    <property type="entry name" value="RT_RNaseH_2"/>
</dbReference>
<accession>A0A673AZW0</accession>
<dbReference type="Proteomes" id="UP000472271">
    <property type="component" value="Unassembled WGS sequence"/>
</dbReference>
<dbReference type="InterPro" id="IPR043502">
    <property type="entry name" value="DNA/RNA_pol_sf"/>
</dbReference>
<dbReference type="PANTHER" id="PTHR34072:SF42">
    <property type="entry name" value="INTEGRASE CATALYTIC DOMAIN-CONTAINING PROTEIN"/>
    <property type="match status" value="1"/>
</dbReference>
<dbReference type="SUPFAM" id="SSF56672">
    <property type="entry name" value="DNA/RNA polymerases"/>
    <property type="match status" value="1"/>
</dbReference>
<sequence>MFQPPSLRAPRPRQHPGNMGVHALTSPKSLFSWSPEAEAAFVRLKRAFTSAPILSVPDPVGQFVVEVDASDLGVGAVISQCSPKDNKLHPCAFLSRKLSKAERNYDISTKRL</sequence>
<feature type="domain" description="Reverse transcriptase/retrotransposon-derived protein RNase H-like" evidence="2">
    <location>
        <begin position="33"/>
        <end position="111"/>
    </location>
</feature>
<reference evidence="3" key="2">
    <citation type="submission" date="2025-09" db="UniProtKB">
        <authorList>
            <consortium name="Ensembl"/>
        </authorList>
    </citation>
    <scope>IDENTIFICATION</scope>
</reference>
<dbReference type="Ensembl" id="ENSSORT00005035602.1">
    <property type="protein sequence ID" value="ENSSORP00005034679.1"/>
    <property type="gene ID" value="ENSSORG00005016349.1"/>
</dbReference>
<organism evidence="3 4">
    <name type="scientific">Sphaeramia orbicularis</name>
    <name type="common">orbiculate cardinalfish</name>
    <dbReference type="NCBI Taxonomy" id="375764"/>
    <lineage>
        <taxon>Eukaryota</taxon>
        <taxon>Metazoa</taxon>
        <taxon>Chordata</taxon>
        <taxon>Craniata</taxon>
        <taxon>Vertebrata</taxon>
        <taxon>Euteleostomi</taxon>
        <taxon>Actinopterygii</taxon>
        <taxon>Neopterygii</taxon>
        <taxon>Teleostei</taxon>
        <taxon>Neoteleostei</taxon>
        <taxon>Acanthomorphata</taxon>
        <taxon>Gobiaria</taxon>
        <taxon>Kurtiformes</taxon>
        <taxon>Apogonoidei</taxon>
        <taxon>Apogonidae</taxon>
        <taxon>Apogoninae</taxon>
        <taxon>Sphaeramia</taxon>
    </lineage>
</organism>
<evidence type="ECO:0000256" key="1">
    <source>
        <dbReference type="SAM" id="MobiDB-lite"/>
    </source>
</evidence>
<evidence type="ECO:0000313" key="3">
    <source>
        <dbReference type="Ensembl" id="ENSSORP00005034679.1"/>
    </source>
</evidence>
<keyword evidence="4" id="KW-1185">Reference proteome</keyword>
<dbReference type="PANTHER" id="PTHR34072">
    <property type="entry name" value="ENZYMATIC POLYPROTEIN-RELATED"/>
    <property type="match status" value="1"/>
</dbReference>
<evidence type="ECO:0000313" key="4">
    <source>
        <dbReference type="Proteomes" id="UP000472271"/>
    </source>
</evidence>
<dbReference type="Pfam" id="PF17919">
    <property type="entry name" value="RT_RNaseH_2"/>
    <property type="match status" value="1"/>
</dbReference>
<feature type="region of interest" description="Disordered" evidence="1">
    <location>
        <begin position="1"/>
        <end position="21"/>
    </location>
</feature>
<proteinExistence type="predicted"/>
<dbReference type="InterPro" id="IPR043128">
    <property type="entry name" value="Rev_trsase/Diguanyl_cyclase"/>
</dbReference>
<protein>
    <recommendedName>
        <fullName evidence="2">Reverse transcriptase/retrotransposon-derived protein RNase H-like domain-containing protein</fullName>
    </recommendedName>
</protein>
<dbReference type="Gene3D" id="3.30.70.270">
    <property type="match status" value="1"/>
</dbReference>
<dbReference type="InParanoid" id="A0A673AZW0"/>
<dbReference type="AlphaFoldDB" id="A0A673AZW0"/>